<dbReference type="Proteomes" id="UP000887565">
    <property type="component" value="Unplaced"/>
</dbReference>
<protein>
    <submittedName>
        <fullName evidence="2">Uncharacterized protein</fullName>
    </submittedName>
</protein>
<name>A0A915IEA7_ROMCU</name>
<dbReference type="AlphaFoldDB" id="A0A915IEA7"/>
<organism evidence="1 2">
    <name type="scientific">Romanomermis culicivorax</name>
    <name type="common">Nematode worm</name>
    <dbReference type="NCBI Taxonomy" id="13658"/>
    <lineage>
        <taxon>Eukaryota</taxon>
        <taxon>Metazoa</taxon>
        <taxon>Ecdysozoa</taxon>
        <taxon>Nematoda</taxon>
        <taxon>Enoplea</taxon>
        <taxon>Dorylaimia</taxon>
        <taxon>Mermithida</taxon>
        <taxon>Mermithoidea</taxon>
        <taxon>Mermithidae</taxon>
        <taxon>Romanomermis</taxon>
    </lineage>
</organism>
<dbReference type="WBParaSite" id="nRc.2.0.1.t12515-RA">
    <property type="protein sequence ID" value="nRc.2.0.1.t12515-RA"/>
    <property type="gene ID" value="nRc.2.0.1.g12515"/>
</dbReference>
<evidence type="ECO:0000313" key="2">
    <source>
        <dbReference type="WBParaSite" id="nRc.2.0.1.t12515-RA"/>
    </source>
</evidence>
<keyword evidence="1" id="KW-1185">Reference proteome</keyword>
<sequence>MLIGSTISINVRAHEKPLIAGTIGRNVRAQKNADPKHNWQKELYMCKVKSRLLLCTITIETLQNVPPMNTLIVFDRRRHQPDEDRIRKS</sequence>
<proteinExistence type="predicted"/>
<reference evidence="2" key="1">
    <citation type="submission" date="2022-11" db="UniProtKB">
        <authorList>
            <consortium name="WormBaseParasite"/>
        </authorList>
    </citation>
    <scope>IDENTIFICATION</scope>
</reference>
<accession>A0A915IEA7</accession>
<evidence type="ECO:0000313" key="1">
    <source>
        <dbReference type="Proteomes" id="UP000887565"/>
    </source>
</evidence>